<dbReference type="SMR" id="H2CYQ1"/>
<organism evidence="10">
    <name type="scientific">Pandinus cavimanus</name>
    <name type="common">Tanzanian red clawed scorpion</name>
    <dbReference type="NCBI Taxonomy" id="217261"/>
    <lineage>
        <taxon>Eukaryota</taxon>
        <taxon>Metazoa</taxon>
        <taxon>Ecdysozoa</taxon>
        <taxon>Arthropoda</taxon>
        <taxon>Chelicerata</taxon>
        <taxon>Arachnida</taxon>
        <taxon>Scorpiones</taxon>
        <taxon>Iurida</taxon>
        <taxon>Scorpionoidea</taxon>
        <taxon>Scorpionidae</taxon>
        <taxon>Pandininae</taxon>
        <taxon>Pandinus</taxon>
    </lineage>
</organism>
<evidence type="ECO:0000256" key="3">
    <source>
        <dbReference type="ARBA" id="ARBA00022525"/>
    </source>
</evidence>
<dbReference type="GO" id="GO:0090729">
    <property type="term" value="F:toxin activity"/>
    <property type="evidence" value="ECO:0007669"/>
    <property type="project" value="UniProtKB-UniRule"/>
</dbReference>
<evidence type="ECO:0000313" key="10">
    <source>
        <dbReference type="EMBL" id="AEX09209.1"/>
    </source>
</evidence>
<feature type="disulfide bond" evidence="7">
    <location>
        <begin position="51"/>
        <end position="71"/>
    </location>
</feature>
<evidence type="ECO:0000256" key="5">
    <source>
        <dbReference type="ARBA" id="ARBA00022729"/>
    </source>
</evidence>
<comment type="similarity">
    <text evidence="2">Belongs to the long chain scorpion toxin family. Class 3 subfamily.</text>
</comment>
<dbReference type="Pfam" id="PF14866">
    <property type="entry name" value="Scorpion_toxin_alpha-beta"/>
    <property type="match status" value="1"/>
</dbReference>
<dbReference type="GO" id="GO:0005576">
    <property type="term" value="C:extracellular region"/>
    <property type="evidence" value="ECO:0007669"/>
    <property type="project" value="UniProtKB-SubCell"/>
</dbReference>
<dbReference type="TCDB" id="1.C.47.3.3">
    <property type="family name" value="the insect/fungal defensin (insect/fungal defensin) family"/>
</dbReference>
<keyword evidence="4 7" id="KW-0800">Toxin</keyword>
<feature type="disulfide bond" evidence="7">
    <location>
        <begin position="62"/>
        <end position="78"/>
    </location>
</feature>
<feature type="signal peptide" evidence="8">
    <location>
        <begin position="1"/>
        <end position="21"/>
    </location>
</feature>
<reference evidence="10" key="1">
    <citation type="journal article" date="2012" name="Proteomics">
        <title>Molecular diversity of the telson and venom components from Pandinus cavimanus (Scorpionidae Latreille 1802): transcriptome, venomics and function.</title>
        <authorList>
            <person name="Diego-Garcia E."/>
            <person name="Peigneur S."/>
            <person name="Clynen E."/>
            <person name="Marien T."/>
            <person name="Czech L."/>
            <person name="Schoofs L."/>
            <person name="Tytgat J."/>
        </authorList>
    </citation>
    <scope>NUCLEOTIDE SEQUENCE</scope>
</reference>
<dbReference type="AlphaFoldDB" id="H2CYQ1"/>
<sequence length="79" mass="8813">MKKHLVAAFLVIMLIFSHADAKSTFGQKVKQAAKKAYNKMKEIADKSEYGCPMVSSFCKQHCERMGKAGECSFLNCECS</sequence>
<comment type="subcellular location">
    <subcellularLocation>
        <location evidence="1">Secreted</location>
    </subcellularLocation>
</comment>
<dbReference type="PROSITE" id="PS51862">
    <property type="entry name" value="BSPN_CSAB"/>
    <property type="match status" value="1"/>
</dbReference>
<evidence type="ECO:0000256" key="2">
    <source>
        <dbReference type="ARBA" id="ARBA00009537"/>
    </source>
</evidence>
<feature type="domain" description="BetaSPN-type CS-alpha/beta" evidence="9">
    <location>
        <begin position="48"/>
        <end position="79"/>
    </location>
</feature>
<evidence type="ECO:0000256" key="6">
    <source>
        <dbReference type="ARBA" id="ARBA00023157"/>
    </source>
</evidence>
<accession>H2CYQ1</accession>
<keyword evidence="3" id="KW-0964">Secreted</keyword>
<keyword evidence="6 7" id="KW-1015">Disulfide bond</keyword>
<protein>
    <submittedName>
        <fullName evidence="10">Beta-KTx-like peptide</fullName>
    </submittedName>
</protein>
<evidence type="ECO:0000256" key="1">
    <source>
        <dbReference type="ARBA" id="ARBA00004613"/>
    </source>
</evidence>
<proteinExistence type="evidence at transcript level"/>
<keyword evidence="5 8" id="KW-0732">Signal</keyword>
<evidence type="ECO:0000259" key="9">
    <source>
        <dbReference type="PROSITE" id="PS51862"/>
    </source>
</evidence>
<feature type="chain" id="PRO_5003560639" evidence="8">
    <location>
        <begin position="22"/>
        <end position="79"/>
    </location>
</feature>
<name>H2CYQ1_PANCV</name>
<dbReference type="EMBL" id="JN315731">
    <property type="protein sequence ID" value="AEX09209.1"/>
    <property type="molecule type" value="mRNA"/>
</dbReference>
<evidence type="ECO:0000256" key="7">
    <source>
        <dbReference type="PROSITE-ProRule" id="PRU01209"/>
    </source>
</evidence>
<evidence type="ECO:0000256" key="4">
    <source>
        <dbReference type="ARBA" id="ARBA00022656"/>
    </source>
</evidence>
<feature type="disulfide bond" evidence="7">
    <location>
        <begin position="58"/>
        <end position="76"/>
    </location>
</feature>
<dbReference type="InterPro" id="IPR029237">
    <property type="entry name" value="Long_scorpion_toxin_alpha/beta"/>
</dbReference>
<evidence type="ECO:0000256" key="8">
    <source>
        <dbReference type="SAM" id="SignalP"/>
    </source>
</evidence>